<feature type="domain" description="Transport-associated OB type 1" evidence="2">
    <location>
        <begin position="4"/>
        <end position="65"/>
    </location>
</feature>
<keyword evidence="1" id="KW-0500">Molybdenum</keyword>
<feature type="domain" description="Transport-associated OB type 1" evidence="2">
    <location>
        <begin position="76"/>
        <end position="138"/>
    </location>
</feature>
<evidence type="ECO:0000256" key="1">
    <source>
        <dbReference type="ARBA" id="ARBA00022505"/>
    </source>
</evidence>
<dbReference type="InterPro" id="IPR051815">
    <property type="entry name" value="Molybdate_resp_trans_reg"/>
</dbReference>
<dbReference type="SUPFAM" id="SSF50331">
    <property type="entry name" value="MOP-like"/>
    <property type="match status" value="2"/>
</dbReference>
<dbReference type="Gene3D" id="2.40.50.100">
    <property type="match status" value="2"/>
</dbReference>
<dbReference type="InterPro" id="IPR004606">
    <property type="entry name" value="Mop_domain"/>
</dbReference>
<dbReference type="EMBL" id="OX458333">
    <property type="protein sequence ID" value="CAI8842778.1"/>
    <property type="molecule type" value="Genomic_DNA"/>
</dbReference>
<dbReference type="PANTHER" id="PTHR30432:SF1">
    <property type="entry name" value="DNA-BINDING TRANSCRIPTIONAL DUAL REGULATOR MODE"/>
    <property type="match status" value="1"/>
</dbReference>
<keyword evidence="4" id="KW-1185">Reference proteome</keyword>
<sequence>MKASARNQLFGKVTDIRTGAVTVEVTIGLKGGDTLVSSITIESAQSLGIKNGDEVLALIKAPFITVVKDFGGYRLSARNQLKGTVKRIEKGAVNSEVVIELAGGDSVAGIITNESVESMGLREGDTASAVFKAGSVILGVKA</sequence>
<dbReference type="InterPro" id="IPR005116">
    <property type="entry name" value="Transp-assoc_OB_typ1"/>
</dbReference>
<protein>
    <submittedName>
        <fullName evidence="3">Molybdate transport system regulatory protein</fullName>
    </submittedName>
</protein>
<evidence type="ECO:0000313" key="3">
    <source>
        <dbReference type="EMBL" id="CAI8842778.1"/>
    </source>
</evidence>
<gene>
    <name evidence="3" type="ORF">MSZNOR_2360</name>
</gene>
<dbReference type="Pfam" id="PF03459">
    <property type="entry name" value="TOBE"/>
    <property type="match status" value="2"/>
</dbReference>
<organism evidence="3 4">
    <name type="scientific">Methylocaldum szegediense</name>
    <dbReference type="NCBI Taxonomy" id="73780"/>
    <lineage>
        <taxon>Bacteria</taxon>
        <taxon>Pseudomonadati</taxon>
        <taxon>Pseudomonadota</taxon>
        <taxon>Gammaproteobacteria</taxon>
        <taxon>Methylococcales</taxon>
        <taxon>Methylococcaceae</taxon>
        <taxon>Methylocaldum</taxon>
    </lineage>
</organism>
<proteinExistence type="predicted"/>
<accession>A0ABM9I2A0</accession>
<evidence type="ECO:0000259" key="2">
    <source>
        <dbReference type="Pfam" id="PF03459"/>
    </source>
</evidence>
<name>A0ABM9I2A0_9GAMM</name>
<evidence type="ECO:0000313" key="4">
    <source>
        <dbReference type="Proteomes" id="UP001162030"/>
    </source>
</evidence>
<dbReference type="NCBIfam" id="TIGR00638">
    <property type="entry name" value="Mop"/>
    <property type="match status" value="2"/>
</dbReference>
<dbReference type="Proteomes" id="UP001162030">
    <property type="component" value="Chromosome"/>
</dbReference>
<dbReference type="InterPro" id="IPR008995">
    <property type="entry name" value="Mo/tungstate-bd_C_term_dom"/>
</dbReference>
<reference evidence="3 4" key="1">
    <citation type="submission" date="2023-03" db="EMBL/GenBank/DDBJ databases">
        <authorList>
            <person name="Pearce D."/>
        </authorList>
    </citation>
    <scope>NUCLEOTIDE SEQUENCE [LARGE SCALE GENOMIC DNA]</scope>
    <source>
        <strain evidence="3">Msz</strain>
    </source>
</reference>
<dbReference type="RefSeq" id="WP_317964041.1">
    <property type="nucleotide sequence ID" value="NZ_OX458333.1"/>
</dbReference>
<dbReference type="PANTHER" id="PTHR30432">
    <property type="entry name" value="TRANSCRIPTIONAL REGULATOR MODE"/>
    <property type="match status" value="1"/>
</dbReference>